<feature type="transmembrane region" description="Helical" evidence="2">
    <location>
        <begin position="40"/>
        <end position="57"/>
    </location>
</feature>
<feature type="transmembrane region" description="Helical" evidence="2">
    <location>
        <begin position="102"/>
        <end position="122"/>
    </location>
</feature>
<organism evidence="4 5">
    <name type="scientific">Dorea formicigenerans</name>
    <dbReference type="NCBI Taxonomy" id="39486"/>
    <lineage>
        <taxon>Bacteria</taxon>
        <taxon>Bacillati</taxon>
        <taxon>Bacillota</taxon>
        <taxon>Clostridia</taxon>
        <taxon>Lachnospirales</taxon>
        <taxon>Lachnospiraceae</taxon>
        <taxon>Dorea</taxon>
    </lineage>
</organism>
<dbReference type="GO" id="GO:0016780">
    <property type="term" value="F:phosphotransferase activity, for other substituted phosphate groups"/>
    <property type="evidence" value="ECO:0007669"/>
    <property type="project" value="TreeGrafter"/>
</dbReference>
<feature type="transmembrane region" description="Helical" evidence="2">
    <location>
        <begin position="78"/>
        <end position="96"/>
    </location>
</feature>
<evidence type="ECO:0000256" key="1">
    <source>
        <dbReference type="ARBA" id="ARBA00006464"/>
    </source>
</evidence>
<evidence type="ECO:0000256" key="2">
    <source>
        <dbReference type="SAM" id="Phobius"/>
    </source>
</evidence>
<comment type="caution">
    <text evidence="4">The sequence shown here is derived from an EMBL/GenBank/DDBJ whole genome shotgun (WGS) entry which is preliminary data.</text>
</comment>
<feature type="domain" description="Bacterial sugar transferase" evidence="3">
    <location>
        <begin position="247"/>
        <end position="426"/>
    </location>
</feature>
<reference evidence="4 5" key="1">
    <citation type="submission" date="2020-04" db="EMBL/GenBank/DDBJ databases">
        <authorList>
            <person name="Hitch T.C.A."/>
            <person name="Wylensek D."/>
            <person name="Clavel T."/>
        </authorList>
    </citation>
    <scope>NUCLEOTIDE SEQUENCE [LARGE SCALE GENOMIC DNA]</scope>
    <source>
        <strain evidence="4 5">BSM-383-APC-5F</strain>
    </source>
</reference>
<proteinExistence type="inferred from homology"/>
<dbReference type="Pfam" id="PF02397">
    <property type="entry name" value="Bac_transf"/>
    <property type="match status" value="1"/>
</dbReference>
<dbReference type="PANTHER" id="PTHR30576:SF0">
    <property type="entry name" value="UNDECAPRENYL-PHOSPHATE N-ACETYLGALACTOSAMINYL 1-PHOSPHATE TRANSFERASE-RELATED"/>
    <property type="match status" value="1"/>
</dbReference>
<feature type="transmembrane region" description="Helical" evidence="2">
    <location>
        <begin position="252"/>
        <end position="273"/>
    </location>
</feature>
<dbReference type="PANTHER" id="PTHR30576">
    <property type="entry name" value="COLANIC BIOSYNTHESIS UDP-GLUCOSE LIPID CARRIER TRANSFERASE"/>
    <property type="match status" value="1"/>
</dbReference>
<dbReference type="AlphaFoldDB" id="A0A848CN64"/>
<dbReference type="InterPro" id="IPR003362">
    <property type="entry name" value="Bact_transf"/>
</dbReference>
<keyword evidence="2" id="KW-0472">Membrane</keyword>
<comment type="similarity">
    <text evidence="1">Belongs to the bacterial sugar transferase family.</text>
</comment>
<evidence type="ECO:0000313" key="4">
    <source>
        <dbReference type="EMBL" id="NME58282.1"/>
    </source>
</evidence>
<name>A0A848CN64_9FIRM</name>
<keyword evidence="4" id="KW-0808">Transferase</keyword>
<dbReference type="EMBL" id="JABAFX010000045">
    <property type="protein sequence ID" value="NME58282.1"/>
    <property type="molecule type" value="Genomic_DNA"/>
</dbReference>
<protein>
    <submittedName>
        <fullName evidence="4">Sugar transferase</fullName>
    </submittedName>
</protein>
<keyword evidence="2" id="KW-0812">Transmembrane</keyword>
<evidence type="ECO:0000259" key="3">
    <source>
        <dbReference type="Pfam" id="PF02397"/>
    </source>
</evidence>
<dbReference type="Proteomes" id="UP000580130">
    <property type="component" value="Unassembled WGS sequence"/>
</dbReference>
<accession>A0A848CN64</accession>
<evidence type="ECO:0000313" key="5">
    <source>
        <dbReference type="Proteomes" id="UP000580130"/>
    </source>
</evidence>
<gene>
    <name evidence="4" type="ORF">HF855_13005</name>
</gene>
<dbReference type="RefSeq" id="WP_168934224.1">
    <property type="nucleotide sequence ID" value="NZ_JABAFX010000045.1"/>
</dbReference>
<keyword evidence="2" id="KW-1133">Transmembrane helix</keyword>
<sequence>MKKIPFAVVKMVNIVLLMIPFLICWTLYYEPRTTTVGSKQVSVLVMIIFFLICYYFGQRLDCFRVSILQIRDVIFGEVLATMITDIIMYILIWMLSIHLPNLIPGLITWGGQCVIGVIWAYVMHQSYFSTHPPLRTIVIYDERMGMENLIHTYGLEKRFNIKTVYPVESIMDKLEVMEEFDAAFLCGIHSRERNIILKHCINHKIKLFMIPRIADVMMRGSEQIHMLHLPILKTQRYKPSIEYQIIKRTMDIVVSGIATIVLSPLFLITAIAVKSDGGPAFYKQKRLTKDGKVFEILKFRSMRVDAEKYSGAVLSAGENDPRITKVGRIIRACRLDELPQLLNILKGDMSLVGPRPERPELQKEIEKEVPEFGLRLQAKAGLTGYAQVYGKYNTTFYDKLLMDLMYISKPSILEDFTIMLATVKILTSKESTEGVGEGKDKLELRESK</sequence>
<feature type="transmembrane region" description="Helical" evidence="2">
    <location>
        <begin position="7"/>
        <end position="28"/>
    </location>
</feature>